<dbReference type="Proteomes" id="UP001163324">
    <property type="component" value="Chromosome 3"/>
</dbReference>
<dbReference type="EMBL" id="CM047942">
    <property type="protein sequence ID" value="KAI9902155.1"/>
    <property type="molecule type" value="Genomic_DNA"/>
</dbReference>
<sequence length="415" mass="45138">MLPDLTPRDPHSLWYTPLRGPGQLPNPLDQNHHNAQADAAGGHHNNGGASGAHQSRQRAMMVERTALSRLAADEVYLRHRKANVQNFGSGWLKPPGVSKTLHQMREEKRELEEHAEAMRREQLAQELAEAEASGGGDGGDAGGLADGDPESGMDDVQLDGAQDLDDDIPEAGDADFGYGDDDDDEEEDGDDDEEDEDGEDSDEDGEITREERQNDLMAARMRLTDDAFREALVRGEPEGDDMYGGEEELEEEDRGHLLDEEDLGPDEGDHQDGMGDMDADLDDDIPEAGDEDCGYEHTDSEAELSSSSSNSNSGEEEEEGSSENNSEDINDESRVVAGGNDDSEEEGEEDTTRHSLDIGFAPRAGALGPPGSPTGQLRGMMMRQHAPRHSMDLSGLLSNDESSFMDSSPIRRARH</sequence>
<evidence type="ECO:0000313" key="1">
    <source>
        <dbReference type="EMBL" id="KAI9902155.1"/>
    </source>
</evidence>
<proteinExistence type="predicted"/>
<protein>
    <submittedName>
        <fullName evidence="1">Uncharacterized protein</fullName>
    </submittedName>
</protein>
<accession>A0ACC0V6P7</accession>
<reference evidence="1" key="1">
    <citation type="submission" date="2022-10" db="EMBL/GenBank/DDBJ databases">
        <title>Complete Genome of Trichothecium roseum strain YXFP-22015, a Plant Pathogen Isolated from Citrus.</title>
        <authorList>
            <person name="Wang Y."/>
            <person name="Zhu L."/>
        </authorList>
    </citation>
    <scope>NUCLEOTIDE SEQUENCE</scope>
    <source>
        <strain evidence="1">YXFP-22015</strain>
    </source>
</reference>
<comment type="caution">
    <text evidence="1">The sequence shown here is derived from an EMBL/GenBank/DDBJ whole genome shotgun (WGS) entry which is preliminary data.</text>
</comment>
<keyword evidence="2" id="KW-1185">Reference proteome</keyword>
<gene>
    <name evidence="1" type="ORF">N3K66_003972</name>
</gene>
<organism evidence="1 2">
    <name type="scientific">Trichothecium roseum</name>
    <dbReference type="NCBI Taxonomy" id="47278"/>
    <lineage>
        <taxon>Eukaryota</taxon>
        <taxon>Fungi</taxon>
        <taxon>Dikarya</taxon>
        <taxon>Ascomycota</taxon>
        <taxon>Pezizomycotina</taxon>
        <taxon>Sordariomycetes</taxon>
        <taxon>Hypocreomycetidae</taxon>
        <taxon>Hypocreales</taxon>
        <taxon>Hypocreales incertae sedis</taxon>
        <taxon>Trichothecium</taxon>
    </lineage>
</organism>
<name>A0ACC0V6P7_9HYPO</name>
<evidence type="ECO:0000313" key="2">
    <source>
        <dbReference type="Proteomes" id="UP001163324"/>
    </source>
</evidence>